<accession>A0ABR3AKR0</accession>
<feature type="coiled-coil region" evidence="1">
    <location>
        <begin position="124"/>
        <end position="159"/>
    </location>
</feature>
<keyword evidence="1" id="KW-0175">Coiled coil</keyword>
<keyword evidence="4" id="KW-1185">Reference proteome</keyword>
<protein>
    <submittedName>
        <fullName evidence="3">Uncharacterized protein</fullName>
    </submittedName>
</protein>
<evidence type="ECO:0000256" key="1">
    <source>
        <dbReference type="SAM" id="Coils"/>
    </source>
</evidence>
<dbReference type="Proteomes" id="UP001448207">
    <property type="component" value="Unassembled WGS sequence"/>
</dbReference>
<comment type="caution">
    <text evidence="3">The sequence shown here is derived from an EMBL/GenBank/DDBJ whole genome shotgun (WGS) entry which is preliminary data.</text>
</comment>
<proteinExistence type="predicted"/>
<dbReference type="EMBL" id="JBCLYO010000030">
    <property type="protein sequence ID" value="KAL0076860.1"/>
    <property type="molecule type" value="Genomic_DNA"/>
</dbReference>
<feature type="region of interest" description="Disordered" evidence="2">
    <location>
        <begin position="347"/>
        <end position="373"/>
    </location>
</feature>
<name>A0ABR3AKR0_PHYBL</name>
<gene>
    <name evidence="3" type="ORF">J3Q64DRAFT_1771160</name>
</gene>
<evidence type="ECO:0000313" key="3">
    <source>
        <dbReference type="EMBL" id="KAL0076860.1"/>
    </source>
</evidence>
<organism evidence="3 4">
    <name type="scientific">Phycomyces blakesleeanus</name>
    <dbReference type="NCBI Taxonomy" id="4837"/>
    <lineage>
        <taxon>Eukaryota</taxon>
        <taxon>Fungi</taxon>
        <taxon>Fungi incertae sedis</taxon>
        <taxon>Mucoromycota</taxon>
        <taxon>Mucoromycotina</taxon>
        <taxon>Mucoromycetes</taxon>
        <taxon>Mucorales</taxon>
        <taxon>Phycomycetaceae</taxon>
        <taxon>Phycomyces</taxon>
    </lineage>
</organism>
<sequence length="492" mass="55987">MKDSSAIEKRLEDLSQYRLRLNRELEQPSILNELDSTILSTSNEYEERRKQADMAKTKAAAGLRNFVLECALFNKKSQNEVEDNMKAVLKSYAETIMTKHAEDSKALENAISAVELGKASAGDVEKLATSIKEMEDKLKAQQAAKMEELRLQNKEAFQKLNTDYEKTTKEWENLKALEKDSPLLNGISKKVFQTLQEENRSLFQPPVEPIDPARVQQLIADSAEIKSLKAQLEQVKLSAQTETSKNAMRVQIEQRDEIIRGLTVQLADVKTKQESTQAFINAIRSQDSKHNSVNIDHARVESAIKRVDELSKDMNLVQNKILSMDTMANVRQREMQRLSEKIEYDGVRPGNENRKRRRVFNEDSSTSDVTDKRTKDLETKLDQLTDYVYQFRSTVLSSSFPTELETSLNDIEQILKNHEYFIAYLVDPVAASKGLEISEVPRKSAINGTDPSNLSPAMLEAINKTVEESVTEATRPLLQTIRDLQERLDNQN</sequence>
<evidence type="ECO:0000256" key="2">
    <source>
        <dbReference type="SAM" id="MobiDB-lite"/>
    </source>
</evidence>
<reference evidence="3 4" key="1">
    <citation type="submission" date="2024-04" db="EMBL/GenBank/DDBJ databases">
        <title>Symmetric and asymmetric DNA N6-adenine methylation regulates different biological responses in Mucorales.</title>
        <authorList>
            <consortium name="Lawrence Berkeley National Laboratory"/>
            <person name="Lax C."/>
            <person name="Mondo S.J."/>
            <person name="Osorio-Concepcion M."/>
            <person name="Muszewska A."/>
            <person name="Corrochano-Luque M."/>
            <person name="Gutierrez G."/>
            <person name="Riley R."/>
            <person name="Lipzen A."/>
            <person name="Guo J."/>
            <person name="Hundley H."/>
            <person name="Amirebrahimi M."/>
            <person name="Ng V."/>
            <person name="Lorenzo-Gutierrez D."/>
            <person name="Binder U."/>
            <person name="Yang J."/>
            <person name="Song Y."/>
            <person name="Canovas D."/>
            <person name="Navarro E."/>
            <person name="Freitag M."/>
            <person name="Gabaldon T."/>
            <person name="Grigoriev I.V."/>
            <person name="Corrochano L.M."/>
            <person name="Nicolas F.E."/>
            <person name="Garre V."/>
        </authorList>
    </citation>
    <scope>NUCLEOTIDE SEQUENCE [LARGE SCALE GENOMIC DNA]</scope>
    <source>
        <strain evidence="3 4">L51</strain>
    </source>
</reference>
<evidence type="ECO:0000313" key="4">
    <source>
        <dbReference type="Proteomes" id="UP001448207"/>
    </source>
</evidence>